<sequence>LLEMRAVAPGVVAIKGYLSGRYLCMERDGRLLGSVSPPAFTHPALG</sequence>
<dbReference type="SUPFAM" id="SSF50353">
    <property type="entry name" value="Cytokine"/>
    <property type="match status" value="1"/>
</dbReference>
<dbReference type="InterPro" id="IPR008996">
    <property type="entry name" value="IL1/FGF"/>
</dbReference>
<dbReference type="GO" id="GO:0008083">
    <property type="term" value="F:growth factor activity"/>
    <property type="evidence" value="ECO:0007669"/>
    <property type="project" value="InterPro"/>
</dbReference>
<comment type="caution">
    <text evidence="2">The sequence shown here is derived from an EMBL/GenBank/DDBJ whole genome shotgun (WGS) entry which is preliminary data.</text>
</comment>
<dbReference type="PRINTS" id="PR00263">
    <property type="entry name" value="HBGFFGF"/>
</dbReference>
<dbReference type="EMBL" id="BEZZ01030471">
    <property type="protein sequence ID" value="GCC40316.1"/>
    <property type="molecule type" value="Genomic_DNA"/>
</dbReference>
<dbReference type="Gene3D" id="2.80.10.50">
    <property type="match status" value="1"/>
</dbReference>
<dbReference type="Proteomes" id="UP000287033">
    <property type="component" value="Unassembled WGS sequence"/>
</dbReference>
<feature type="non-terminal residue" evidence="2">
    <location>
        <position position="1"/>
    </location>
</feature>
<keyword evidence="3" id="KW-1185">Reference proteome</keyword>
<evidence type="ECO:0008006" key="4">
    <source>
        <dbReference type="Google" id="ProtNLM"/>
    </source>
</evidence>
<proteinExistence type="inferred from homology"/>
<dbReference type="OrthoDB" id="9937370at2759"/>
<organism evidence="2 3">
    <name type="scientific">Chiloscyllium punctatum</name>
    <name type="common">Brownbanded bambooshark</name>
    <name type="synonym">Hemiscyllium punctatum</name>
    <dbReference type="NCBI Taxonomy" id="137246"/>
    <lineage>
        <taxon>Eukaryota</taxon>
        <taxon>Metazoa</taxon>
        <taxon>Chordata</taxon>
        <taxon>Craniata</taxon>
        <taxon>Vertebrata</taxon>
        <taxon>Chondrichthyes</taxon>
        <taxon>Elasmobranchii</taxon>
        <taxon>Galeomorphii</taxon>
        <taxon>Galeoidea</taxon>
        <taxon>Orectolobiformes</taxon>
        <taxon>Hemiscylliidae</taxon>
        <taxon>Chiloscyllium</taxon>
    </lineage>
</organism>
<protein>
    <recommendedName>
        <fullName evidence="4">FGF</fullName>
    </recommendedName>
</protein>
<evidence type="ECO:0000256" key="1">
    <source>
        <dbReference type="ARBA" id="ARBA00007936"/>
    </source>
</evidence>
<evidence type="ECO:0000313" key="2">
    <source>
        <dbReference type="EMBL" id="GCC40316.1"/>
    </source>
</evidence>
<dbReference type="AlphaFoldDB" id="A0A401TCC2"/>
<dbReference type="InterPro" id="IPR002209">
    <property type="entry name" value="Fibroblast_GF_fam"/>
</dbReference>
<name>A0A401TCC2_CHIPU</name>
<gene>
    <name evidence="2" type="ORF">chiPu_0023983</name>
</gene>
<evidence type="ECO:0000313" key="3">
    <source>
        <dbReference type="Proteomes" id="UP000287033"/>
    </source>
</evidence>
<reference evidence="2 3" key="1">
    <citation type="journal article" date="2018" name="Nat. Ecol. Evol.">
        <title>Shark genomes provide insights into elasmobranch evolution and the origin of vertebrates.</title>
        <authorList>
            <person name="Hara Y"/>
            <person name="Yamaguchi K"/>
            <person name="Onimaru K"/>
            <person name="Kadota M"/>
            <person name="Koyanagi M"/>
            <person name="Keeley SD"/>
            <person name="Tatsumi K"/>
            <person name="Tanaka K"/>
            <person name="Motone F"/>
            <person name="Kageyama Y"/>
            <person name="Nozu R"/>
            <person name="Adachi N"/>
            <person name="Nishimura O"/>
            <person name="Nakagawa R"/>
            <person name="Tanegashima C"/>
            <person name="Kiyatake I"/>
            <person name="Matsumoto R"/>
            <person name="Murakumo K"/>
            <person name="Nishida K"/>
            <person name="Terakita A"/>
            <person name="Kuratani S"/>
            <person name="Sato K"/>
            <person name="Hyodo S Kuraku.S."/>
        </authorList>
    </citation>
    <scope>NUCLEOTIDE SEQUENCE [LARGE SCALE GENOMIC DNA]</scope>
</reference>
<comment type="similarity">
    <text evidence="1">Belongs to the heparin-binding growth factors family.</text>
</comment>
<dbReference type="Pfam" id="PF00167">
    <property type="entry name" value="FGF"/>
    <property type="match status" value="1"/>
</dbReference>
<accession>A0A401TCC2</accession>